<keyword evidence="2" id="KW-1185">Reference proteome</keyword>
<name>A0ACA9JWH3_9GLOM</name>
<accession>A0ACA9JWH3</accession>
<evidence type="ECO:0000313" key="1">
    <source>
        <dbReference type="EMBL" id="CAG8439775.1"/>
    </source>
</evidence>
<comment type="caution">
    <text evidence="1">The sequence shown here is derived from an EMBL/GenBank/DDBJ whole genome shotgun (WGS) entry which is preliminary data.</text>
</comment>
<protein>
    <submittedName>
        <fullName evidence="1">8087_t:CDS:1</fullName>
    </submittedName>
</protein>
<dbReference type="EMBL" id="CAJVPW010000021">
    <property type="protein sequence ID" value="CAG8439775.1"/>
    <property type="molecule type" value="Genomic_DNA"/>
</dbReference>
<gene>
    <name evidence="1" type="ORF">SPELUC_LOCUS83</name>
</gene>
<sequence>MPVQRWDFGNIKKHSKDPNTDLTGCTAQNLPAFQINIPINGVFWDPPFPIPFTYVPIIPPTANIFYYLLDHSTNKFIKTSRPGLSVVHVPASLLQI</sequence>
<evidence type="ECO:0000313" key="2">
    <source>
        <dbReference type="Proteomes" id="UP000789366"/>
    </source>
</evidence>
<reference evidence="1" key="1">
    <citation type="submission" date="2021-06" db="EMBL/GenBank/DDBJ databases">
        <authorList>
            <person name="Kallberg Y."/>
            <person name="Tangrot J."/>
            <person name="Rosling A."/>
        </authorList>
    </citation>
    <scope>NUCLEOTIDE SEQUENCE</scope>
    <source>
        <strain evidence="1">28 12/20/2015</strain>
    </source>
</reference>
<dbReference type="Proteomes" id="UP000789366">
    <property type="component" value="Unassembled WGS sequence"/>
</dbReference>
<organism evidence="1 2">
    <name type="scientific">Cetraspora pellucida</name>
    <dbReference type="NCBI Taxonomy" id="1433469"/>
    <lineage>
        <taxon>Eukaryota</taxon>
        <taxon>Fungi</taxon>
        <taxon>Fungi incertae sedis</taxon>
        <taxon>Mucoromycota</taxon>
        <taxon>Glomeromycotina</taxon>
        <taxon>Glomeromycetes</taxon>
        <taxon>Diversisporales</taxon>
        <taxon>Gigasporaceae</taxon>
        <taxon>Cetraspora</taxon>
    </lineage>
</organism>
<proteinExistence type="predicted"/>